<dbReference type="OrthoDB" id="7784409at2"/>
<dbReference type="PANTHER" id="PTHR36985:SF1">
    <property type="entry name" value="TRANSLOCATION AND ASSEMBLY MODULE SUBUNIT TAMB"/>
    <property type="match status" value="1"/>
</dbReference>
<dbReference type="EMBL" id="MKIO01000024">
    <property type="protein sequence ID" value="OLP56200.1"/>
    <property type="molecule type" value="Genomic_DNA"/>
</dbReference>
<sequence length="1932" mass="196806">MTPKSTTGRVLRWLAAALGLLLVLLVFAVALLGLTTPGTRIVAGLVERLTATPDLKIAISEPGPLLTGNFRAGRIVISDSRGPYATIEQAELAWHPLALLSGRLEADRLTAERASFERQPVTTQPSAPSSGGFSLPIEIKADAIDIRELLIGKALVGQDERLSLTGSVDARSSLIAAKIDAAELARPEARLTADFAWQPNEEALRLDAAVSEPKDGVLARLMQLPGNPAVALTLKGNGPLRDWQGAITGALDGQTVLSLSGRHQLTAEGVRSFTLAGGGRFAGLLPPATRPLFEGETVIDLAASMDATTPLRIERGRIMTGALSFNASGAVTTAGENNLQAELTGPNGPLSLSLPVEGGQADITLDRATLSITGRPQAARIDLSAALAGAALPQARIEAATLSARADAFDLTAQRGRLDLALAAERSAFASADLDRLIKAPLSLSGPVDVTPEVIRFDRLALASQALNGTLSGFYGRADGKLEAAFDLDIAGNGLPAAVESRTGGPVALSGRLSRTNDGALDLRDLALNSPGLTAAGSATLARGQLTAALTGTLPDLGRLAPNSSGAAQFSANLSGPLSQLALKARIGAQRAVVAGRAIDTLAIEADGLVTPDQALALKATGALNGQAVEATAELKRADGTLALPALSARIGSNTIDGALAFTPDLVPQGSLAFDLPDLGAIGALAGQTGEGQALSGNLKGTAQFAAKGGRPTVALVAEGEAIRRGAVVIDQPRIDVRVSDLSALAAEGRITAKTLAQGDNKVADATITLQHPGAGAPTGAETAFAVDGTYDSAPLALRGTIDLGGDKAAEGKATAGAASAGGAPSLTIQSLKAAPRGIPLDIDRPTTLSLGGNGLDLPSTVIALKGGQATLSGRIGETLDITLKVEGKPAVEFATPMAGGETRVAIASALATIKGTMSAARIDATADVAWLATPQARLEAIRLKAESPSFDLTGRQGTLTTRIEAARLRSPNADLARLMAGPLVVQGKIEATPEQIRFAPVTLDTGGLDGRVTGAFTLSDGTLKADVALTAPPAALPPALSSRLDTPLALKATVSRAATGALAVSGLTLDSGSVRAQGEVSLEGETLAADLKGSFPDLGKLLGNAKGTAGFTLSAKGPVAAPAFDARLNAAEATLAGRPLRDLAITATGTASRTAPQATIKGTGSIDRQPVAIDVAVQSAETGGPRVPTLNVTVGPNRIDGALAFTSEFHPSGRLTFTLPDISLLAAMAGQQASGDLSGAADIATKDGITSLVLKANGSGLKRGDLLIERPVVDLTVSDLSKLAINGKLQIATLAQGENRVSGLAADFDRSGDTTRFAVNGRYDDAPLVLRGTVAAAGDRLTINLAELRAAPRRIALNLAAPTAIRIENGTVTLANTRINASGGTVSVTGSTGQTLNLDIKLNAVPARLINSFAPTLGAEGAISGTIAARGTAAQPDVTFDLGWRDASLDQTRAAGVSGLAITAKGQLAQQVLRLDTRLTGNGGLSFSGGGTLGLSGNRPLDMRFAGKLPFGLAEPILAAQGFTASGTADLNITVRGTASAPDISGTVNTSGARLTDVRRNQTINNLAAAIVLEGQQARIVRLTGRLATGGSLSVTGTVGYAPGTNYPADLALRMDKATYVDGTLVTADLTGALTLRGPLLGQPTLAGQINIEKAAITVPQRLPGTLSEIDIKHRDAPPGVRRMEKVLAKDQGQPAERSDRGIALDIKISAPGRLYVRGRGIDAELGGDLTIRGTAAAPAVSGGFTMRRGRLDVIGRRLVFSQGTIAFGGGLIPTLNLSATSTTDTATVTVTVAGEANDPQIVFSSSPALPQDEILAQLIFRRSLSNLSPVQIAQLASAVAQLAGGGSTSLLESLRNQLGVDDLDVSTDAAGGAQVSVGRYLNDRTYLELKQSADEGAKAVINLDVGKGVKLRGEAGSEGGGAGVFYEREY</sequence>
<dbReference type="PANTHER" id="PTHR36985">
    <property type="entry name" value="TRANSLOCATION AND ASSEMBLY MODULE SUBUNIT TAMB"/>
    <property type="match status" value="1"/>
</dbReference>
<evidence type="ECO:0000256" key="4">
    <source>
        <dbReference type="ARBA" id="ARBA00023136"/>
    </source>
</evidence>
<keyword evidence="2" id="KW-0812">Transmembrane</keyword>
<keyword evidence="3" id="KW-1133">Transmembrane helix</keyword>
<dbReference type="GO" id="GO:0005886">
    <property type="term" value="C:plasma membrane"/>
    <property type="evidence" value="ECO:0007669"/>
    <property type="project" value="InterPro"/>
</dbReference>
<reference evidence="6 7" key="1">
    <citation type="submission" date="2016-09" db="EMBL/GenBank/DDBJ databases">
        <title>Rhizobium sp. nov., a novel species isolated from the rice rhizosphere.</title>
        <authorList>
            <person name="Zhao J."/>
            <person name="Zhang X."/>
        </authorList>
    </citation>
    <scope>NUCLEOTIDE SEQUENCE [LARGE SCALE GENOMIC DNA]</scope>
    <source>
        <strain evidence="6 7">MH17</strain>
    </source>
</reference>
<protein>
    <recommendedName>
        <fullName evidence="5">Translocation and assembly module TamB C-terminal domain-containing protein</fullName>
    </recommendedName>
</protein>
<dbReference type="GO" id="GO:0009306">
    <property type="term" value="P:protein secretion"/>
    <property type="evidence" value="ECO:0007669"/>
    <property type="project" value="InterPro"/>
</dbReference>
<evidence type="ECO:0000259" key="5">
    <source>
        <dbReference type="Pfam" id="PF04357"/>
    </source>
</evidence>
<feature type="domain" description="Translocation and assembly module TamB C-terminal" evidence="5">
    <location>
        <begin position="1584"/>
        <end position="1932"/>
    </location>
</feature>
<evidence type="ECO:0000313" key="6">
    <source>
        <dbReference type="EMBL" id="OLP56200.1"/>
    </source>
</evidence>
<dbReference type="STRING" id="1672749.BJF92_20640"/>
<proteinExistence type="predicted"/>
<evidence type="ECO:0000256" key="1">
    <source>
        <dbReference type="ARBA" id="ARBA00004167"/>
    </source>
</evidence>
<dbReference type="Pfam" id="PF04357">
    <property type="entry name" value="TamB"/>
    <property type="match status" value="1"/>
</dbReference>
<evidence type="ECO:0000256" key="3">
    <source>
        <dbReference type="ARBA" id="ARBA00022989"/>
    </source>
</evidence>
<evidence type="ECO:0000256" key="2">
    <source>
        <dbReference type="ARBA" id="ARBA00022692"/>
    </source>
</evidence>
<dbReference type="RefSeq" id="WP_075634277.1">
    <property type="nucleotide sequence ID" value="NZ_MKIO01000024.1"/>
</dbReference>
<comment type="subcellular location">
    <subcellularLocation>
        <location evidence="1">Membrane</location>
        <topology evidence="1">Single-pass membrane protein</topology>
    </subcellularLocation>
</comment>
<evidence type="ECO:0000313" key="7">
    <source>
        <dbReference type="Proteomes" id="UP000186143"/>
    </source>
</evidence>
<dbReference type="Proteomes" id="UP000186143">
    <property type="component" value="Unassembled WGS sequence"/>
</dbReference>
<name>A0A1Q9ALM8_9HYPH</name>
<keyword evidence="4" id="KW-0472">Membrane</keyword>
<accession>A0A1Q9ALM8</accession>
<comment type="caution">
    <text evidence="6">The sequence shown here is derived from an EMBL/GenBank/DDBJ whole genome shotgun (WGS) entry which is preliminary data.</text>
</comment>
<dbReference type="InterPro" id="IPR007452">
    <property type="entry name" value="TamB_C"/>
</dbReference>
<gene>
    <name evidence="6" type="ORF">BJF92_20640</name>
</gene>
<organism evidence="6 7">
    <name type="scientific">Xaviernesmea rhizosphaerae</name>
    <dbReference type="NCBI Taxonomy" id="1672749"/>
    <lineage>
        <taxon>Bacteria</taxon>
        <taxon>Pseudomonadati</taxon>
        <taxon>Pseudomonadota</taxon>
        <taxon>Alphaproteobacteria</taxon>
        <taxon>Hyphomicrobiales</taxon>
        <taxon>Rhizobiaceae</taxon>
        <taxon>Rhizobium/Agrobacterium group</taxon>
        <taxon>Xaviernesmea</taxon>
    </lineage>
</organism>